<dbReference type="EMBL" id="OMKW01000004">
    <property type="protein sequence ID" value="SPF30706.1"/>
    <property type="molecule type" value="Genomic_DNA"/>
</dbReference>
<gene>
    <name evidence="8" type="ORF">POI8812_03048</name>
</gene>
<comment type="function">
    <text evidence="6">Thiol-specific peroxidase that catalyzes the reduction of hydrogen peroxide and organic hydroperoxides to water and alcohols, respectively. Plays a role in cell protection against oxidative stress by detoxifying peroxides.</text>
</comment>
<protein>
    <recommendedName>
        <fullName evidence="6">Glutathione-dependent peroxiredoxin</fullName>
        <ecNumber evidence="6">1.11.1.27</ecNumber>
    </recommendedName>
</protein>
<evidence type="ECO:0000256" key="2">
    <source>
        <dbReference type="ARBA" id="ARBA00022862"/>
    </source>
</evidence>
<dbReference type="Pfam" id="PF08534">
    <property type="entry name" value="Redoxin"/>
    <property type="match status" value="1"/>
</dbReference>
<dbReference type="InterPro" id="IPR013740">
    <property type="entry name" value="Redoxin"/>
</dbReference>
<dbReference type="GO" id="GO:0005737">
    <property type="term" value="C:cytoplasm"/>
    <property type="evidence" value="ECO:0007669"/>
    <property type="project" value="TreeGrafter"/>
</dbReference>
<dbReference type="InterPro" id="IPR013766">
    <property type="entry name" value="Thioredoxin_domain"/>
</dbReference>
<feature type="active site" description="Cysteine sulfenic acid (-SOH) intermediate" evidence="5">
    <location>
        <position position="49"/>
    </location>
</feature>
<proteinExistence type="inferred from homology"/>
<evidence type="ECO:0000256" key="5">
    <source>
        <dbReference type="PIRSR" id="PIRSR637944-1"/>
    </source>
</evidence>
<dbReference type="InterPro" id="IPR037944">
    <property type="entry name" value="PRX5-like"/>
</dbReference>
<keyword evidence="4 6" id="KW-0676">Redox-active center</keyword>
<dbReference type="Proteomes" id="UP000244932">
    <property type="component" value="Unassembled WGS sequence"/>
</dbReference>
<keyword evidence="3 6" id="KW-0560">Oxidoreductase</keyword>
<dbReference type="GO" id="GO:0008379">
    <property type="term" value="F:thioredoxin peroxidase activity"/>
    <property type="evidence" value="ECO:0007669"/>
    <property type="project" value="InterPro"/>
</dbReference>
<evidence type="ECO:0000256" key="6">
    <source>
        <dbReference type="RuleBase" id="RU366011"/>
    </source>
</evidence>
<feature type="domain" description="Thioredoxin" evidence="7">
    <location>
        <begin position="3"/>
        <end position="162"/>
    </location>
</feature>
<name>A0A2R8AET6_9RHOB</name>
<dbReference type="PROSITE" id="PS51352">
    <property type="entry name" value="THIOREDOXIN_2"/>
    <property type="match status" value="1"/>
</dbReference>
<evidence type="ECO:0000313" key="8">
    <source>
        <dbReference type="EMBL" id="SPF30706.1"/>
    </source>
</evidence>
<sequence>MTIAKGDKVPSATFLKMGDEGPAAVPSSEIFDGQTVVLFALPGAFTGTCTTAHVPSFMRTADQFKAKGADRVVCVSVNDPFVMKAWDDATGASGAGIEFLADPESEFTKGVGMNFSAPPVGFVDRSQRYACIIKDGEVAAVGVDANPGECDLSAGEALLAQM</sequence>
<dbReference type="GO" id="GO:0042744">
    <property type="term" value="P:hydrogen peroxide catabolic process"/>
    <property type="evidence" value="ECO:0007669"/>
    <property type="project" value="TreeGrafter"/>
</dbReference>
<evidence type="ECO:0000313" key="9">
    <source>
        <dbReference type="Proteomes" id="UP000244932"/>
    </source>
</evidence>
<dbReference type="Gene3D" id="3.40.30.10">
    <property type="entry name" value="Glutaredoxin"/>
    <property type="match status" value="1"/>
</dbReference>
<dbReference type="OrthoDB" id="9800621at2"/>
<evidence type="ECO:0000259" key="7">
    <source>
        <dbReference type="PROSITE" id="PS51352"/>
    </source>
</evidence>
<comment type="catalytic activity">
    <reaction evidence="6">
        <text>a hydroperoxide + 2 glutathione = an alcohol + glutathione disulfide + H2O</text>
        <dbReference type="Rhea" id="RHEA:62632"/>
        <dbReference type="ChEBI" id="CHEBI:15377"/>
        <dbReference type="ChEBI" id="CHEBI:30879"/>
        <dbReference type="ChEBI" id="CHEBI:35924"/>
        <dbReference type="ChEBI" id="CHEBI:57925"/>
        <dbReference type="ChEBI" id="CHEBI:58297"/>
        <dbReference type="EC" id="1.11.1.27"/>
    </reaction>
</comment>
<dbReference type="GO" id="GO:0034599">
    <property type="term" value="P:cellular response to oxidative stress"/>
    <property type="evidence" value="ECO:0007669"/>
    <property type="project" value="InterPro"/>
</dbReference>
<dbReference type="SUPFAM" id="SSF52833">
    <property type="entry name" value="Thioredoxin-like"/>
    <property type="match status" value="1"/>
</dbReference>
<dbReference type="PANTHER" id="PTHR10430">
    <property type="entry name" value="PEROXIREDOXIN"/>
    <property type="match status" value="1"/>
</dbReference>
<organism evidence="8 9">
    <name type="scientific">Pontivivens insulae</name>
    <dbReference type="NCBI Taxonomy" id="1639689"/>
    <lineage>
        <taxon>Bacteria</taxon>
        <taxon>Pseudomonadati</taxon>
        <taxon>Pseudomonadota</taxon>
        <taxon>Alphaproteobacteria</taxon>
        <taxon>Rhodobacterales</taxon>
        <taxon>Paracoccaceae</taxon>
        <taxon>Pontivivens</taxon>
    </lineage>
</organism>
<dbReference type="CDD" id="cd03013">
    <property type="entry name" value="PRX5_like"/>
    <property type="match status" value="1"/>
</dbReference>
<comment type="similarity">
    <text evidence="6">Belongs to the peroxiredoxin family. Prx5 subfamily.</text>
</comment>
<evidence type="ECO:0000256" key="4">
    <source>
        <dbReference type="ARBA" id="ARBA00023284"/>
    </source>
</evidence>
<reference evidence="8 9" key="1">
    <citation type="submission" date="2018-03" db="EMBL/GenBank/DDBJ databases">
        <authorList>
            <person name="Keele B.F."/>
        </authorList>
    </citation>
    <scope>NUCLEOTIDE SEQUENCE [LARGE SCALE GENOMIC DNA]</scope>
    <source>
        <strain evidence="8 9">CeCT 8812</strain>
    </source>
</reference>
<dbReference type="FunFam" id="3.40.30.10:FF:000020">
    <property type="entry name" value="Peroxiredoxin"/>
    <property type="match status" value="1"/>
</dbReference>
<dbReference type="PANTHER" id="PTHR10430:SF16">
    <property type="entry name" value="PEROXIREDOXIN-5, MITOCHONDRIAL"/>
    <property type="match status" value="1"/>
</dbReference>
<accession>A0A2R8AET6</accession>
<evidence type="ECO:0000256" key="1">
    <source>
        <dbReference type="ARBA" id="ARBA00022559"/>
    </source>
</evidence>
<dbReference type="AlphaFoldDB" id="A0A2R8AET6"/>
<keyword evidence="9" id="KW-1185">Reference proteome</keyword>
<dbReference type="InterPro" id="IPR036249">
    <property type="entry name" value="Thioredoxin-like_sf"/>
</dbReference>
<dbReference type="GO" id="GO:0045454">
    <property type="term" value="P:cell redox homeostasis"/>
    <property type="evidence" value="ECO:0007669"/>
    <property type="project" value="TreeGrafter"/>
</dbReference>
<keyword evidence="2 6" id="KW-0049">Antioxidant</keyword>
<evidence type="ECO:0000256" key="3">
    <source>
        <dbReference type="ARBA" id="ARBA00023002"/>
    </source>
</evidence>
<dbReference type="EC" id="1.11.1.27" evidence="6"/>
<dbReference type="RefSeq" id="WP_108783419.1">
    <property type="nucleotide sequence ID" value="NZ_OMKW01000004.1"/>
</dbReference>
<keyword evidence="1 6" id="KW-0575">Peroxidase</keyword>